<evidence type="ECO:0000313" key="5">
    <source>
        <dbReference type="Proteomes" id="UP001144036"/>
    </source>
</evidence>
<organism evidence="4 5">
    <name type="scientific">Nonomuraea corallina</name>
    <dbReference type="NCBI Taxonomy" id="2989783"/>
    <lineage>
        <taxon>Bacteria</taxon>
        <taxon>Bacillati</taxon>
        <taxon>Actinomycetota</taxon>
        <taxon>Actinomycetes</taxon>
        <taxon>Streptosporangiales</taxon>
        <taxon>Streptosporangiaceae</taxon>
        <taxon>Nonomuraea</taxon>
    </lineage>
</organism>
<dbReference type="GO" id="GO:0016746">
    <property type="term" value="F:acyltransferase activity"/>
    <property type="evidence" value="ECO:0007669"/>
    <property type="project" value="UniProtKB-KW"/>
</dbReference>
<dbReference type="InterPro" id="IPR000182">
    <property type="entry name" value="GNAT_dom"/>
</dbReference>
<dbReference type="CDD" id="cd04301">
    <property type="entry name" value="NAT_SF"/>
    <property type="match status" value="1"/>
</dbReference>
<keyword evidence="1 4" id="KW-0808">Transferase</keyword>
<evidence type="ECO:0000313" key="4">
    <source>
        <dbReference type="EMBL" id="MDA0634716.1"/>
    </source>
</evidence>
<dbReference type="EC" id="2.3.1.-" evidence="4"/>
<dbReference type="InterPro" id="IPR016181">
    <property type="entry name" value="Acyl_CoA_acyltransferase"/>
</dbReference>
<evidence type="ECO:0000256" key="1">
    <source>
        <dbReference type="ARBA" id="ARBA00022679"/>
    </source>
</evidence>
<dbReference type="InterPro" id="IPR050832">
    <property type="entry name" value="Bact_Acetyltransf"/>
</dbReference>
<sequence length="145" mass="16050">MYISEISADRPGLLDLQRAAYRIEAEIIGDDRIPPLHETPEELRARPLTWLGAFDDDGTLLGAVAWQETAEEVDLDRLMVAPGAHRRGVGRALVKEVMTRAGERGVVVSTGRDNTPARTLYERLGFTLTGESEPVPGLWVVHYQS</sequence>
<dbReference type="PROSITE" id="PS51186">
    <property type="entry name" value="GNAT"/>
    <property type="match status" value="1"/>
</dbReference>
<gene>
    <name evidence="4" type="ORF">OUY22_14930</name>
</gene>
<dbReference type="Proteomes" id="UP001144036">
    <property type="component" value="Unassembled WGS sequence"/>
</dbReference>
<accession>A0ABT4SBY2</accession>
<dbReference type="EMBL" id="JAPNNL010000049">
    <property type="protein sequence ID" value="MDA0634716.1"/>
    <property type="molecule type" value="Genomic_DNA"/>
</dbReference>
<dbReference type="Gene3D" id="3.40.630.30">
    <property type="match status" value="1"/>
</dbReference>
<name>A0ABT4SBY2_9ACTN</name>
<protein>
    <submittedName>
        <fullName evidence="4">GNAT family N-acetyltransferase</fullName>
        <ecNumber evidence="4">2.3.1.-</ecNumber>
    </submittedName>
</protein>
<evidence type="ECO:0000259" key="3">
    <source>
        <dbReference type="PROSITE" id="PS51186"/>
    </source>
</evidence>
<comment type="caution">
    <text evidence="4">The sequence shown here is derived from an EMBL/GenBank/DDBJ whole genome shotgun (WGS) entry which is preliminary data.</text>
</comment>
<dbReference type="PANTHER" id="PTHR43877">
    <property type="entry name" value="AMINOALKYLPHOSPHONATE N-ACETYLTRANSFERASE-RELATED-RELATED"/>
    <property type="match status" value="1"/>
</dbReference>
<feature type="domain" description="N-acetyltransferase" evidence="3">
    <location>
        <begin position="1"/>
        <end position="145"/>
    </location>
</feature>
<keyword evidence="2 4" id="KW-0012">Acyltransferase</keyword>
<keyword evidence="5" id="KW-1185">Reference proteome</keyword>
<evidence type="ECO:0000256" key="2">
    <source>
        <dbReference type="ARBA" id="ARBA00023315"/>
    </source>
</evidence>
<dbReference type="Pfam" id="PF00583">
    <property type="entry name" value="Acetyltransf_1"/>
    <property type="match status" value="1"/>
</dbReference>
<proteinExistence type="predicted"/>
<reference evidence="4" key="1">
    <citation type="submission" date="2022-11" db="EMBL/GenBank/DDBJ databases">
        <title>Nonomuraea corallina sp. nov., a new species of the genus Nonomuraea isolated from sea side sediment in Thai sea.</title>
        <authorList>
            <person name="Ngamcharungchit C."/>
            <person name="Matsumoto A."/>
            <person name="Suriyachadkun C."/>
            <person name="Panbangred W."/>
            <person name="Inahashi Y."/>
            <person name="Intra B."/>
        </authorList>
    </citation>
    <scope>NUCLEOTIDE SEQUENCE</scope>
    <source>
        <strain evidence="4">MCN248</strain>
    </source>
</reference>
<dbReference type="SUPFAM" id="SSF55729">
    <property type="entry name" value="Acyl-CoA N-acyltransferases (Nat)"/>
    <property type="match status" value="1"/>
</dbReference>
<dbReference type="PANTHER" id="PTHR43877:SF1">
    <property type="entry name" value="ACETYLTRANSFERASE"/>
    <property type="match status" value="1"/>
</dbReference>